<dbReference type="InterPro" id="IPR023674">
    <property type="entry name" value="Ribosomal_uL1-like"/>
</dbReference>
<dbReference type="SUPFAM" id="SSF56808">
    <property type="entry name" value="Ribosomal protein L1"/>
    <property type="match status" value="1"/>
</dbReference>
<sequence length="211" mass="23280">MEEQPHVAKAPRGPREPKARSKKYKEAKAKIDKSKLYSLEEAVKLVKSTSYSKFDGTVELHLTVKKEGLSVQVSLPHSTGKTKKIEIANEGTIKKLEAGKIDFDVLLATPDMMPKLVPFAKLLGPRGLMPNPKNGSLIKKLEDAKNFSADTVVVKTEKKAPLIHTVVGKVSQKENELTQNTNSLLEAINRRQIIKAYMKPTMGPSVKLAVN</sequence>
<dbReference type="PIRSF" id="PIRSF002155">
    <property type="entry name" value="Ribosomal_L1"/>
    <property type="match status" value="1"/>
</dbReference>
<feature type="region of interest" description="Disordered" evidence="8">
    <location>
        <begin position="1"/>
        <end position="27"/>
    </location>
</feature>
<evidence type="ECO:0000256" key="2">
    <source>
        <dbReference type="ARBA" id="ARBA00022491"/>
    </source>
</evidence>
<gene>
    <name evidence="9" type="ORF">A2975_01660</name>
</gene>
<keyword evidence="4" id="KW-0689">Ribosomal protein</keyword>
<evidence type="ECO:0000256" key="1">
    <source>
        <dbReference type="ARBA" id="ARBA00010531"/>
    </source>
</evidence>
<evidence type="ECO:0000256" key="4">
    <source>
        <dbReference type="ARBA" id="ARBA00022980"/>
    </source>
</evidence>
<comment type="similarity">
    <text evidence="1">Belongs to the universal ribosomal protein uL1 family.</text>
</comment>
<dbReference type="CDD" id="cd00403">
    <property type="entry name" value="Ribosomal_L1"/>
    <property type="match status" value="1"/>
</dbReference>
<comment type="caution">
    <text evidence="9">The sequence shown here is derived from an EMBL/GenBank/DDBJ whole genome shotgun (WGS) entry which is preliminary data.</text>
</comment>
<proteinExistence type="inferred from homology"/>
<dbReference type="GO" id="GO:0003735">
    <property type="term" value="F:structural constituent of ribosome"/>
    <property type="evidence" value="ECO:0007669"/>
    <property type="project" value="InterPro"/>
</dbReference>
<name>A0A1F8C3X3_9BACT</name>
<evidence type="ECO:0000313" key="10">
    <source>
        <dbReference type="Proteomes" id="UP000178429"/>
    </source>
</evidence>
<organism evidence="9 10">
    <name type="scientific">Candidatus Woesebacteria bacterium RIFCSPLOWO2_01_FULL_44_14</name>
    <dbReference type="NCBI Taxonomy" id="1802525"/>
    <lineage>
        <taxon>Bacteria</taxon>
        <taxon>Candidatus Woeseibacteriota</taxon>
    </lineage>
</organism>
<dbReference type="PANTHER" id="PTHR36427:SF3">
    <property type="entry name" value="LARGE RIBOSOMAL SUBUNIT PROTEIN UL1M"/>
    <property type="match status" value="1"/>
</dbReference>
<protein>
    <recommendedName>
        <fullName evidence="6">Large ribosomal subunit protein uL1</fullName>
    </recommendedName>
    <alternativeName>
        <fullName evidence="7">50S ribosomal protein L1</fullName>
    </alternativeName>
</protein>
<dbReference type="InterPro" id="IPR028364">
    <property type="entry name" value="Ribosomal_uL1/biogenesis"/>
</dbReference>
<evidence type="ECO:0000313" key="9">
    <source>
        <dbReference type="EMBL" id="OGM70974.1"/>
    </source>
</evidence>
<dbReference type="GO" id="GO:0003723">
    <property type="term" value="F:RNA binding"/>
    <property type="evidence" value="ECO:0007669"/>
    <property type="project" value="InterPro"/>
</dbReference>
<dbReference type="Gene3D" id="6.10.20.140">
    <property type="entry name" value="50S ribosomal protein L1, Chain A, Domain 1"/>
    <property type="match status" value="1"/>
</dbReference>
<keyword evidence="5" id="KW-0687">Ribonucleoprotein</keyword>
<evidence type="ECO:0000256" key="3">
    <source>
        <dbReference type="ARBA" id="ARBA00022845"/>
    </source>
</evidence>
<evidence type="ECO:0000256" key="8">
    <source>
        <dbReference type="SAM" id="MobiDB-lite"/>
    </source>
</evidence>
<accession>A0A1F8C3X3</accession>
<dbReference type="Gene3D" id="3.30.190.20">
    <property type="match status" value="1"/>
</dbReference>
<evidence type="ECO:0000256" key="5">
    <source>
        <dbReference type="ARBA" id="ARBA00023274"/>
    </source>
</evidence>
<feature type="compositionally biased region" description="Basic and acidic residues" evidence="8">
    <location>
        <begin position="13"/>
        <end position="27"/>
    </location>
</feature>
<keyword evidence="3" id="KW-0810">Translation regulation</keyword>
<dbReference type="Gene3D" id="3.40.50.790">
    <property type="match status" value="1"/>
</dbReference>
<dbReference type="PANTHER" id="PTHR36427">
    <property type="entry name" value="54S RIBOSOMAL PROTEIN L1, MITOCHONDRIAL"/>
    <property type="match status" value="1"/>
</dbReference>
<dbReference type="AlphaFoldDB" id="A0A1F8C3X3"/>
<dbReference type="Proteomes" id="UP000178429">
    <property type="component" value="Unassembled WGS sequence"/>
</dbReference>
<dbReference type="GO" id="GO:0015934">
    <property type="term" value="C:large ribosomal subunit"/>
    <property type="evidence" value="ECO:0007669"/>
    <property type="project" value="InterPro"/>
</dbReference>
<dbReference type="EMBL" id="MGHL01000001">
    <property type="protein sequence ID" value="OGM70974.1"/>
    <property type="molecule type" value="Genomic_DNA"/>
</dbReference>
<evidence type="ECO:0000256" key="6">
    <source>
        <dbReference type="ARBA" id="ARBA00035241"/>
    </source>
</evidence>
<reference evidence="9 10" key="1">
    <citation type="journal article" date="2016" name="Nat. Commun.">
        <title>Thousands of microbial genomes shed light on interconnected biogeochemical processes in an aquifer system.</title>
        <authorList>
            <person name="Anantharaman K."/>
            <person name="Brown C.T."/>
            <person name="Hug L.A."/>
            <person name="Sharon I."/>
            <person name="Castelle C.J."/>
            <person name="Probst A.J."/>
            <person name="Thomas B.C."/>
            <person name="Singh A."/>
            <person name="Wilkins M.J."/>
            <person name="Karaoz U."/>
            <person name="Brodie E.L."/>
            <person name="Williams K.H."/>
            <person name="Hubbard S.S."/>
            <person name="Banfield J.F."/>
        </authorList>
    </citation>
    <scope>NUCLEOTIDE SEQUENCE [LARGE SCALE GENOMIC DNA]</scope>
</reference>
<dbReference type="Pfam" id="PF00687">
    <property type="entry name" value="Ribosomal_L1"/>
    <property type="match status" value="1"/>
</dbReference>
<dbReference type="InterPro" id="IPR002143">
    <property type="entry name" value="Ribosomal_uL1"/>
</dbReference>
<dbReference type="STRING" id="1802525.A2975_01660"/>
<keyword evidence="2" id="KW-0678">Repressor</keyword>
<dbReference type="GO" id="GO:0006412">
    <property type="term" value="P:translation"/>
    <property type="evidence" value="ECO:0007669"/>
    <property type="project" value="InterPro"/>
</dbReference>
<dbReference type="InterPro" id="IPR016095">
    <property type="entry name" value="Ribosomal_uL1_3-a/b-sand"/>
</dbReference>
<evidence type="ECO:0000256" key="7">
    <source>
        <dbReference type="ARBA" id="ARBA00035452"/>
    </source>
</evidence>
<dbReference type="GO" id="GO:0006417">
    <property type="term" value="P:regulation of translation"/>
    <property type="evidence" value="ECO:0007669"/>
    <property type="project" value="UniProtKB-KW"/>
</dbReference>